<comment type="function">
    <text evidence="9">Involved in the regulation of the intracellular balance of NAD and NADP, and is a key enzyme in the biosynthesis of NADP. Catalyzes specifically the phosphorylation on 2'-hydroxyl of the adenosine moiety of NAD to yield NADP.</text>
</comment>
<dbReference type="HAMAP" id="MF_00361">
    <property type="entry name" value="NAD_kinase"/>
    <property type="match status" value="1"/>
</dbReference>
<dbReference type="AlphaFoldDB" id="A0AAP4BW69"/>
<dbReference type="GO" id="GO:0005524">
    <property type="term" value="F:ATP binding"/>
    <property type="evidence" value="ECO:0007669"/>
    <property type="project" value="UniProtKB-KW"/>
</dbReference>
<dbReference type="GO" id="GO:0051287">
    <property type="term" value="F:NAD binding"/>
    <property type="evidence" value="ECO:0007669"/>
    <property type="project" value="UniProtKB-ARBA"/>
</dbReference>
<evidence type="ECO:0000256" key="5">
    <source>
        <dbReference type="ARBA" id="ARBA00022840"/>
    </source>
</evidence>
<keyword evidence="6 9" id="KW-0521">NADP</keyword>
<accession>A0AAP4BW69</accession>
<evidence type="ECO:0000256" key="1">
    <source>
        <dbReference type="ARBA" id="ARBA00022490"/>
    </source>
</evidence>
<evidence type="ECO:0000313" key="12">
    <source>
        <dbReference type="Proteomes" id="UP001226160"/>
    </source>
</evidence>
<comment type="cofactor">
    <cofactor evidence="9">
        <name>a divalent metal cation</name>
        <dbReference type="ChEBI" id="CHEBI:60240"/>
    </cofactor>
</comment>
<evidence type="ECO:0000256" key="3">
    <source>
        <dbReference type="ARBA" id="ARBA00022741"/>
    </source>
</evidence>
<dbReference type="GO" id="GO:0005737">
    <property type="term" value="C:cytoplasm"/>
    <property type="evidence" value="ECO:0007669"/>
    <property type="project" value="UniProtKB-SubCell"/>
</dbReference>
<comment type="subcellular location">
    <subcellularLocation>
        <location evidence="9">Cytoplasm</location>
    </subcellularLocation>
</comment>
<gene>
    <name evidence="9" type="primary">nadK</name>
    <name evidence="11" type="ORF">QPX54_11395</name>
</gene>
<dbReference type="EC" id="2.7.1.23" evidence="9"/>
<dbReference type="GO" id="GO:0003951">
    <property type="term" value="F:NAD+ kinase activity"/>
    <property type="evidence" value="ECO:0007669"/>
    <property type="project" value="UniProtKB-UniRule"/>
</dbReference>
<dbReference type="InterPro" id="IPR017438">
    <property type="entry name" value="ATP-NAD_kinase_N"/>
</dbReference>
<keyword evidence="5 9" id="KW-0067">ATP-binding</keyword>
<evidence type="ECO:0000256" key="7">
    <source>
        <dbReference type="ARBA" id="ARBA00023027"/>
    </source>
</evidence>
<comment type="similarity">
    <text evidence="9">Belongs to the NAD kinase family.</text>
</comment>
<feature type="binding site" evidence="9">
    <location>
        <position position="196"/>
    </location>
    <ligand>
        <name>NAD(+)</name>
        <dbReference type="ChEBI" id="CHEBI:57540"/>
    </ligand>
</feature>
<feature type="binding site" evidence="9">
    <location>
        <begin position="91"/>
        <end position="92"/>
    </location>
    <ligand>
        <name>NAD(+)</name>
        <dbReference type="ChEBI" id="CHEBI:57540"/>
    </ligand>
</feature>
<dbReference type="Pfam" id="PF01513">
    <property type="entry name" value="NAD_kinase"/>
    <property type="match status" value="1"/>
</dbReference>
<evidence type="ECO:0000256" key="9">
    <source>
        <dbReference type="HAMAP-Rule" id="MF_00361"/>
    </source>
</evidence>
<sequence>MTRLNTVAGSNQRVSDERVVLLVPHTGSMGNVATTERVVRLLAAAGISVRIVVDDRTDGITEHDYLSQYPLVEAEPEAARGCELVLVLGGDGTFLRAADLAHAVDVPVLGVNMGHVGFLAEWEEESLETAIERVVKRDYRIEDRMTIDTVVVDATGMEVGRSWALNEVSMHSQNRRGVLDAILEVDGRPVSSFGCDGVLISTPTGSTAYSFSAGGPVLWPELDAILVVPNNAHALFAKPLVVSPASTVAVESASQTEEAIVIMDGHRQITMPPGSRVEVVRGAHPIRWVRLDDKPFTDRLVNKFWLPVEGWRGPRGLRQRHSGNSANSGSDREQARGGGE</sequence>
<comment type="caution">
    <text evidence="9">Lacks conserved residue(s) required for the propagation of feature annotation.</text>
</comment>
<dbReference type="PANTHER" id="PTHR20275:SF0">
    <property type="entry name" value="NAD KINASE"/>
    <property type="match status" value="1"/>
</dbReference>
<feature type="region of interest" description="Disordered" evidence="10">
    <location>
        <begin position="315"/>
        <end position="340"/>
    </location>
</feature>
<dbReference type="Gene3D" id="2.60.200.30">
    <property type="entry name" value="Probable inorganic polyphosphate/atp-NAD kinase, domain 2"/>
    <property type="match status" value="1"/>
</dbReference>
<dbReference type="RefSeq" id="WP_126843805.1">
    <property type="nucleotide sequence ID" value="NZ_CABIYR010000012.1"/>
</dbReference>
<dbReference type="GO" id="GO:0046872">
    <property type="term" value="F:metal ion binding"/>
    <property type="evidence" value="ECO:0007669"/>
    <property type="project" value="UniProtKB-UniRule"/>
</dbReference>
<dbReference type="EMBL" id="JASNVP010000017">
    <property type="protein sequence ID" value="MDK4327103.1"/>
    <property type="molecule type" value="Genomic_DNA"/>
</dbReference>
<reference evidence="11" key="1">
    <citation type="submission" date="2023-05" db="EMBL/GenBank/DDBJ databases">
        <title>Metabolic capabilities are highly conserved among human nasal-associated Corynebacterium species in pangenomic analyses.</title>
        <authorList>
            <person name="Tran T.H."/>
            <person name="Roberts A.Q."/>
            <person name="Escapa I.F."/>
            <person name="Gao W."/>
            <person name="Conlan S."/>
            <person name="Kong H."/>
            <person name="Segre J.A."/>
            <person name="Kelly M.S."/>
            <person name="Lemon K.P."/>
        </authorList>
    </citation>
    <scope>NUCLEOTIDE SEQUENCE</scope>
    <source>
        <strain evidence="11">KPL2654</strain>
    </source>
</reference>
<evidence type="ECO:0000256" key="6">
    <source>
        <dbReference type="ARBA" id="ARBA00022857"/>
    </source>
</evidence>
<dbReference type="Pfam" id="PF20143">
    <property type="entry name" value="NAD_kinase_C"/>
    <property type="match status" value="1"/>
</dbReference>
<proteinExistence type="inferred from homology"/>
<evidence type="ECO:0000256" key="4">
    <source>
        <dbReference type="ARBA" id="ARBA00022777"/>
    </source>
</evidence>
<comment type="caution">
    <text evidence="11">The sequence shown here is derived from an EMBL/GenBank/DDBJ whole genome shotgun (WGS) entry which is preliminary data.</text>
</comment>
<feature type="binding site" evidence="9">
    <location>
        <begin position="207"/>
        <end position="212"/>
    </location>
    <ligand>
        <name>NAD(+)</name>
        <dbReference type="ChEBI" id="CHEBI:57540"/>
    </ligand>
</feature>
<feature type="binding site" evidence="9">
    <location>
        <position position="96"/>
    </location>
    <ligand>
        <name>NAD(+)</name>
        <dbReference type="ChEBI" id="CHEBI:57540"/>
    </ligand>
</feature>
<organism evidence="11 12">
    <name type="scientific">Corynebacterium propinquum</name>
    <dbReference type="NCBI Taxonomy" id="43769"/>
    <lineage>
        <taxon>Bacteria</taxon>
        <taxon>Bacillati</taxon>
        <taxon>Actinomycetota</taxon>
        <taxon>Actinomycetes</taxon>
        <taxon>Mycobacteriales</taxon>
        <taxon>Corynebacteriaceae</taxon>
        <taxon>Corynebacterium</taxon>
    </lineage>
</organism>
<keyword evidence="7 9" id="KW-0520">NAD</keyword>
<keyword evidence="4 9" id="KW-0418">Kinase</keyword>
<feature type="compositionally biased region" description="Basic and acidic residues" evidence="10">
    <location>
        <begin position="330"/>
        <end position="340"/>
    </location>
</feature>
<keyword evidence="2 9" id="KW-0808">Transferase</keyword>
<evidence type="ECO:0000256" key="2">
    <source>
        <dbReference type="ARBA" id="ARBA00022679"/>
    </source>
</evidence>
<keyword evidence="3 9" id="KW-0547">Nucleotide-binding</keyword>
<dbReference type="NCBIfam" id="NF002892">
    <property type="entry name" value="PRK03372.1"/>
    <property type="match status" value="1"/>
</dbReference>
<dbReference type="InterPro" id="IPR002504">
    <property type="entry name" value="NADK"/>
</dbReference>
<dbReference type="InterPro" id="IPR017437">
    <property type="entry name" value="ATP-NAD_kinase_PpnK-typ_C"/>
</dbReference>
<evidence type="ECO:0000256" key="8">
    <source>
        <dbReference type="ARBA" id="ARBA00047925"/>
    </source>
</evidence>
<keyword evidence="1 9" id="KW-0963">Cytoplasm</keyword>
<dbReference type="FunFam" id="2.60.200.30:FF:000007">
    <property type="entry name" value="NAD kinase"/>
    <property type="match status" value="1"/>
</dbReference>
<dbReference type="GO" id="GO:0006741">
    <property type="term" value="P:NADP+ biosynthetic process"/>
    <property type="evidence" value="ECO:0007669"/>
    <property type="project" value="UniProtKB-UniRule"/>
</dbReference>
<dbReference type="Proteomes" id="UP001226160">
    <property type="component" value="Unassembled WGS sequence"/>
</dbReference>
<protein>
    <recommendedName>
        <fullName evidence="9">NAD kinase</fullName>
        <ecNumber evidence="9">2.7.1.23</ecNumber>
    </recommendedName>
    <alternativeName>
        <fullName evidence="9">ATP-dependent NAD kinase</fullName>
    </alternativeName>
</protein>
<evidence type="ECO:0000256" key="10">
    <source>
        <dbReference type="SAM" id="MobiDB-lite"/>
    </source>
</evidence>
<dbReference type="InterPro" id="IPR016064">
    <property type="entry name" value="NAD/diacylglycerol_kinase_sf"/>
</dbReference>
<feature type="binding site" evidence="9">
    <location>
        <begin position="166"/>
        <end position="167"/>
    </location>
    <ligand>
        <name>NAD(+)</name>
        <dbReference type="ChEBI" id="CHEBI:57540"/>
    </ligand>
</feature>
<comment type="catalytic activity">
    <reaction evidence="8 9">
        <text>NAD(+) + ATP = ADP + NADP(+) + H(+)</text>
        <dbReference type="Rhea" id="RHEA:18629"/>
        <dbReference type="ChEBI" id="CHEBI:15378"/>
        <dbReference type="ChEBI" id="CHEBI:30616"/>
        <dbReference type="ChEBI" id="CHEBI:57540"/>
        <dbReference type="ChEBI" id="CHEBI:58349"/>
        <dbReference type="ChEBI" id="CHEBI:456216"/>
        <dbReference type="EC" id="2.7.1.23"/>
    </reaction>
</comment>
<evidence type="ECO:0000313" key="11">
    <source>
        <dbReference type="EMBL" id="MDK4327103.1"/>
    </source>
</evidence>
<dbReference type="PANTHER" id="PTHR20275">
    <property type="entry name" value="NAD KINASE"/>
    <property type="match status" value="1"/>
</dbReference>
<feature type="active site" description="Proton acceptor" evidence="9">
    <location>
        <position position="91"/>
    </location>
</feature>
<dbReference type="Gene3D" id="3.40.50.10330">
    <property type="entry name" value="Probable inorganic polyphosphate/atp-NAD kinase, domain 1"/>
    <property type="match status" value="1"/>
</dbReference>
<dbReference type="SUPFAM" id="SSF111331">
    <property type="entry name" value="NAD kinase/diacylglycerol kinase-like"/>
    <property type="match status" value="1"/>
</dbReference>
<dbReference type="GO" id="GO:0019674">
    <property type="term" value="P:NAD+ metabolic process"/>
    <property type="evidence" value="ECO:0007669"/>
    <property type="project" value="InterPro"/>
</dbReference>
<name>A0AAP4BW69_9CORY</name>